<sequence>MADRMMVSTRKGLFDVERGPSGWEVAQGAFLGDNVTLALHDARDGTDYAALNHGHFGVKLHRRDRGGAWQEIAAPAYPPKPEGLDDRDGWGKPVKWTTQMIWSLEAGGADEPGTLWAGTMPGGLFRSRDRGETWEMIRPLWDMPERNMWLGGGADIPGIHSICVDPRSSETVRVAISCGGVWVTHDGGESWKQSAHGMHFDDGPPEMVNNPDTQDPHMMVQCPAAPERFWVQHHCGIWRSSDDAKSWQRVHAEPSSFGFGVVVHPKDPDTAWFVPGIKDEKRYPVDGKLVVTRTRDGGKSFDVLSRGLPQNHAYDIVFRHALAGDDTGERLAFGSTTGNLWVSEDQGESWETVSTSLPPVHAVRFAS</sequence>
<dbReference type="GO" id="GO:0010411">
    <property type="term" value="P:xyloglucan metabolic process"/>
    <property type="evidence" value="ECO:0007669"/>
    <property type="project" value="TreeGrafter"/>
</dbReference>
<comment type="caution">
    <text evidence="1">The sequence shown here is derived from an EMBL/GenBank/DDBJ whole genome shotgun (WGS) entry which is preliminary data.</text>
</comment>
<evidence type="ECO:0000313" key="2">
    <source>
        <dbReference type="Proteomes" id="UP000248795"/>
    </source>
</evidence>
<dbReference type="Gene3D" id="2.130.10.10">
    <property type="entry name" value="YVTN repeat-like/Quinoprotein amine dehydrogenase"/>
    <property type="match status" value="1"/>
</dbReference>
<evidence type="ECO:0000313" key="1">
    <source>
        <dbReference type="EMBL" id="PZF78862.1"/>
    </source>
</evidence>
<dbReference type="RefSeq" id="WP_111196190.1">
    <property type="nucleotide sequence ID" value="NZ_QKVK01000001.1"/>
</dbReference>
<dbReference type="EMBL" id="QKVK01000001">
    <property type="protein sequence ID" value="PZF78862.1"/>
    <property type="molecule type" value="Genomic_DNA"/>
</dbReference>
<dbReference type="PANTHER" id="PTHR43739">
    <property type="entry name" value="XYLOGLUCANASE (EUROFUNG)"/>
    <property type="match status" value="1"/>
</dbReference>
<proteinExistence type="predicted"/>
<organism evidence="1 2">
    <name type="scientific">Aestuariivirga litoralis</name>
    <dbReference type="NCBI Taxonomy" id="2650924"/>
    <lineage>
        <taxon>Bacteria</taxon>
        <taxon>Pseudomonadati</taxon>
        <taxon>Pseudomonadota</taxon>
        <taxon>Alphaproteobacteria</taxon>
        <taxon>Hyphomicrobiales</taxon>
        <taxon>Aestuariivirgaceae</taxon>
        <taxon>Aestuariivirga</taxon>
    </lineage>
</organism>
<dbReference type="AlphaFoldDB" id="A0A2W2AYL1"/>
<name>A0A2W2AYL1_9HYPH</name>
<dbReference type="InterPro" id="IPR015943">
    <property type="entry name" value="WD40/YVTN_repeat-like_dom_sf"/>
</dbReference>
<protein>
    <submittedName>
        <fullName evidence="1">Exo-alpha-sialidase</fullName>
    </submittedName>
</protein>
<dbReference type="InterPro" id="IPR052025">
    <property type="entry name" value="Xyloglucanase_GH74"/>
</dbReference>
<dbReference type="Proteomes" id="UP000248795">
    <property type="component" value="Unassembled WGS sequence"/>
</dbReference>
<dbReference type="SUPFAM" id="SSF110296">
    <property type="entry name" value="Oligoxyloglucan reducing end-specific cellobiohydrolase"/>
    <property type="match status" value="1"/>
</dbReference>
<keyword evidence="2" id="KW-1185">Reference proteome</keyword>
<gene>
    <name evidence="1" type="ORF">DK847_03465</name>
</gene>
<reference evidence="2" key="1">
    <citation type="submission" date="2018-06" db="EMBL/GenBank/DDBJ databases">
        <title>Aestuariibacter litoralis strain KCTC 52945T.</title>
        <authorList>
            <person name="Li X."/>
            <person name="Salam N."/>
            <person name="Li J.-L."/>
            <person name="Chen Y.-M."/>
            <person name="Yang Z.-W."/>
            <person name="Zhang L.-Y."/>
            <person name="Han M.-X."/>
            <person name="Xiao M."/>
            <person name="Li W.-J."/>
        </authorList>
    </citation>
    <scope>NUCLEOTIDE SEQUENCE [LARGE SCALE GENOMIC DNA]</scope>
    <source>
        <strain evidence="2">KCTC 52945</strain>
    </source>
</reference>
<accession>A0A2W2AYL1</accession>
<dbReference type="PANTHER" id="PTHR43739:SF5">
    <property type="entry name" value="EXO-ALPHA-SIALIDASE"/>
    <property type="match status" value="1"/>
</dbReference>